<proteinExistence type="predicted"/>
<protein>
    <recommendedName>
        <fullName evidence="1">HTH cro/C1-type domain-containing protein</fullName>
    </recommendedName>
</protein>
<dbReference type="AlphaFoldDB" id="A0A2S7IQ40"/>
<keyword evidence="3" id="KW-1185">Reference proteome</keyword>
<dbReference type="Proteomes" id="UP000239590">
    <property type="component" value="Unassembled WGS sequence"/>
</dbReference>
<dbReference type="Gene3D" id="1.10.260.40">
    <property type="entry name" value="lambda repressor-like DNA-binding domains"/>
    <property type="match status" value="1"/>
</dbReference>
<feature type="domain" description="HTH cro/C1-type" evidence="1">
    <location>
        <begin position="17"/>
        <end position="61"/>
    </location>
</feature>
<dbReference type="OrthoDB" id="965709at2"/>
<accession>A0A2S7IQ40</accession>
<dbReference type="InterPro" id="IPR010982">
    <property type="entry name" value="Lambda_DNA-bd_dom_sf"/>
</dbReference>
<dbReference type="EMBL" id="PTRA01000001">
    <property type="protein sequence ID" value="PQA59843.1"/>
    <property type="molecule type" value="Genomic_DNA"/>
</dbReference>
<evidence type="ECO:0000313" key="2">
    <source>
        <dbReference type="EMBL" id="PQA59843.1"/>
    </source>
</evidence>
<dbReference type="PROSITE" id="PS50943">
    <property type="entry name" value="HTH_CROC1"/>
    <property type="match status" value="1"/>
</dbReference>
<comment type="caution">
    <text evidence="2">The sequence shown here is derived from an EMBL/GenBank/DDBJ whole genome shotgun (WGS) entry which is preliminary data.</text>
</comment>
<dbReference type="InterPro" id="IPR001387">
    <property type="entry name" value="Cro/C1-type_HTH"/>
</dbReference>
<dbReference type="Pfam" id="PF01381">
    <property type="entry name" value="HTH_3"/>
    <property type="match status" value="1"/>
</dbReference>
<organism evidence="2 3">
    <name type="scientific">Siphonobacter curvatus</name>
    <dbReference type="NCBI Taxonomy" id="2094562"/>
    <lineage>
        <taxon>Bacteria</taxon>
        <taxon>Pseudomonadati</taxon>
        <taxon>Bacteroidota</taxon>
        <taxon>Cytophagia</taxon>
        <taxon>Cytophagales</taxon>
        <taxon>Cytophagaceae</taxon>
        <taxon>Siphonobacter</taxon>
    </lineage>
</organism>
<sequence>MQNIESQRIKELRGTETLRTFGEKFGLSHSTVAAIEQGKQSISIPMAKKIADIYNVSLDWLYGLTDQREINYIKNNQEFTGTVAESNQEHKGGMGADGWSRLIEEKDKQIELLTSFLKNRELDLADCRNQVSYFKNLYDQSSSSK</sequence>
<evidence type="ECO:0000313" key="3">
    <source>
        <dbReference type="Proteomes" id="UP000239590"/>
    </source>
</evidence>
<dbReference type="SMART" id="SM00530">
    <property type="entry name" value="HTH_XRE"/>
    <property type="match status" value="1"/>
</dbReference>
<name>A0A2S7IQ40_9BACT</name>
<gene>
    <name evidence="2" type="ORF">C5O19_09535</name>
</gene>
<dbReference type="RefSeq" id="WP_104711637.1">
    <property type="nucleotide sequence ID" value="NZ_PTRA01000001.1"/>
</dbReference>
<dbReference type="GO" id="GO:0003677">
    <property type="term" value="F:DNA binding"/>
    <property type="evidence" value="ECO:0007669"/>
    <property type="project" value="InterPro"/>
</dbReference>
<evidence type="ECO:0000259" key="1">
    <source>
        <dbReference type="PROSITE" id="PS50943"/>
    </source>
</evidence>
<dbReference type="SUPFAM" id="SSF47413">
    <property type="entry name" value="lambda repressor-like DNA-binding domains"/>
    <property type="match status" value="1"/>
</dbReference>
<reference evidence="3" key="1">
    <citation type="submission" date="2018-02" db="EMBL/GenBank/DDBJ databases">
        <title>Genome sequencing of Solimonas sp. HR-BB.</title>
        <authorList>
            <person name="Lee Y."/>
            <person name="Jeon C.O."/>
        </authorList>
    </citation>
    <scope>NUCLEOTIDE SEQUENCE [LARGE SCALE GENOMIC DNA]</scope>
    <source>
        <strain evidence="3">HR-U</strain>
    </source>
</reference>
<dbReference type="CDD" id="cd00093">
    <property type="entry name" value="HTH_XRE"/>
    <property type="match status" value="1"/>
</dbReference>